<evidence type="ECO:0000313" key="4">
    <source>
        <dbReference type="Proteomes" id="UP000295106"/>
    </source>
</evidence>
<evidence type="ECO:0000256" key="1">
    <source>
        <dbReference type="ARBA" id="ARBA00008791"/>
    </source>
</evidence>
<dbReference type="InterPro" id="IPR006016">
    <property type="entry name" value="UspA"/>
</dbReference>
<dbReference type="Proteomes" id="UP000295106">
    <property type="component" value="Unassembled WGS sequence"/>
</dbReference>
<sequence length="147" mass="15632">MFRHLLVPTDGSPLSQRAVAQAIALARRFGARITFFHAEPNAPVPMDGAGVVINAHALQLAHERLDAAAHDILAEADALAQEAGVAADSVVLVSDKPYEGIIRTAERLGCDLILMASHGRRGVGALLLGSETQKVLTHTRIPVLVHR</sequence>
<dbReference type="EMBL" id="SLXD01000005">
    <property type="protein sequence ID" value="TCP03029.1"/>
    <property type="molecule type" value="Genomic_DNA"/>
</dbReference>
<dbReference type="CDD" id="cd00293">
    <property type="entry name" value="USP-like"/>
    <property type="match status" value="1"/>
</dbReference>
<dbReference type="PANTHER" id="PTHR46268:SF15">
    <property type="entry name" value="UNIVERSAL STRESS PROTEIN HP_0031"/>
    <property type="match status" value="1"/>
</dbReference>
<dbReference type="InterPro" id="IPR006015">
    <property type="entry name" value="Universal_stress_UspA"/>
</dbReference>
<dbReference type="AlphaFoldDB" id="A0A4R2M6X1"/>
<organism evidence="3 4">
    <name type="scientific">Rubrivivax gelatinosus</name>
    <name type="common">Rhodocyclus gelatinosus</name>
    <name type="synonym">Rhodopseudomonas gelatinosa</name>
    <dbReference type="NCBI Taxonomy" id="28068"/>
    <lineage>
        <taxon>Bacteria</taxon>
        <taxon>Pseudomonadati</taxon>
        <taxon>Pseudomonadota</taxon>
        <taxon>Betaproteobacteria</taxon>
        <taxon>Burkholderiales</taxon>
        <taxon>Sphaerotilaceae</taxon>
        <taxon>Rubrivivax</taxon>
    </lineage>
</organism>
<dbReference type="RefSeq" id="WP_132646688.1">
    <property type="nucleotide sequence ID" value="NZ_CP181386.1"/>
</dbReference>
<comment type="caution">
    <text evidence="3">The sequence shown here is derived from an EMBL/GenBank/DDBJ whole genome shotgun (WGS) entry which is preliminary data.</text>
</comment>
<gene>
    <name evidence="3" type="ORF">EV684_105195</name>
</gene>
<dbReference type="SUPFAM" id="SSF52402">
    <property type="entry name" value="Adenine nucleotide alpha hydrolases-like"/>
    <property type="match status" value="1"/>
</dbReference>
<dbReference type="Gene3D" id="3.40.50.620">
    <property type="entry name" value="HUPs"/>
    <property type="match status" value="1"/>
</dbReference>
<dbReference type="PANTHER" id="PTHR46268">
    <property type="entry name" value="STRESS RESPONSE PROTEIN NHAX"/>
    <property type="match status" value="1"/>
</dbReference>
<dbReference type="GeneID" id="99684539"/>
<dbReference type="PRINTS" id="PR01438">
    <property type="entry name" value="UNVRSLSTRESS"/>
</dbReference>
<dbReference type="Pfam" id="PF00582">
    <property type="entry name" value="Usp"/>
    <property type="match status" value="1"/>
</dbReference>
<accession>A0A4R2M6X1</accession>
<dbReference type="OrthoDB" id="5295044at2"/>
<feature type="domain" description="UspA" evidence="2">
    <location>
        <begin position="1"/>
        <end position="145"/>
    </location>
</feature>
<evidence type="ECO:0000313" key="3">
    <source>
        <dbReference type="EMBL" id="TCP03029.1"/>
    </source>
</evidence>
<dbReference type="InterPro" id="IPR014729">
    <property type="entry name" value="Rossmann-like_a/b/a_fold"/>
</dbReference>
<reference evidence="3 4" key="1">
    <citation type="submission" date="2019-03" db="EMBL/GenBank/DDBJ databases">
        <title>Genomic Encyclopedia of Type Strains, Phase IV (KMG-IV): sequencing the most valuable type-strain genomes for metagenomic binning, comparative biology and taxonomic classification.</title>
        <authorList>
            <person name="Goeker M."/>
        </authorList>
    </citation>
    <scope>NUCLEOTIDE SEQUENCE [LARGE SCALE GENOMIC DNA]</scope>
    <source>
        <strain evidence="3 4">DSM 1709</strain>
    </source>
</reference>
<protein>
    <submittedName>
        <fullName evidence="3">Nucleotide-binding universal stress UspA family protein</fullName>
    </submittedName>
</protein>
<proteinExistence type="inferred from homology"/>
<comment type="similarity">
    <text evidence="1">Belongs to the universal stress protein A family.</text>
</comment>
<evidence type="ECO:0000259" key="2">
    <source>
        <dbReference type="Pfam" id="PF00582"/>
    </source>
</evidence>
<name>A0A4R2M6X1_RUBGE</name>